<dbReference type="PANTHER" id="PTHR30383:SF5">
    <property type="entry name" value="SGNH HYDROLASE-TYPE ESTERASE DOMAIN-CONTAINING PROTEIN"/>
    <property type="match status" value="1"/>
</dbReference>
<comment type="caution">
    <text evidence="2">The sequence shown here is derived from an EMBL/GenBank/DDBJ whole genome shotgun (WGS) entry which is preliminary data.</text>
</comment>
<evidence type="ECO:0000313" key="3">
    <source>
        <dbReference type="Proteomes" id="UP000564385"/>
    </source>
</evidence>
<reference evidence="2 3" key="1">
    <citation type="submission" date="2020-07" db="EMBL/GenBank/DDBJ databases">
        <title>Genomic Encyclopedia of Type Strains, Phase IV (KMG-V): Genome sequencing to study the core and pangenomes of soil and plant-associated prokaryotes.</title>
        <authorList>
            <person name="Whitman W."/>
        </authorList>
    </citation>
    <scope>NUCLEOTIDE SEQUENCE [LARGE SCALE GENOMIC DNA]</scope>
    <source>
        <strain evidence="2 3">M8UP22</strain>
    </source>
</reference>
<sequence length="400" mass="42989">MALGQGAPFALQSGDRVLFYGDSITEQQYYTRDVELYALTRMPSSNITFVMSGVSGDKVSGGGGGPVDLRLPRDVFDLKPTVVTIMLGMNDGYYRPFEPGTMLTYERGYEHILDEIKAHAPEAKVVVLRPSAYDEVTQPGHGTAGYNDFLIKMGDSVARMAAERHLAVVDLNAPMVTALTSARAKDPVMAAMLIGDHVHPGPGMHWVMADAVLKGWGASPVVTSVTLGAAHGTVVSSVNTAVTEAKGSGRALQWVQLDRALPLPLPAAATDPVTDLALRASTVVEDLDQEMLTVGDLAVGRYELRIDDAAVGTFTSEELRSGVNLARLDTPMRRQAMLVFLANDGKISLDTNRNHLLRNVPSASNDESLAAVKTALQAADAEQRRLAQPVMHRYALVPVR</sequence>
<dbReference type="InterPro" id="IPR013830">
    <property type="entry name" value="SGNH_hydro"/>
</dbReference>
<organism evidence="2 3">
    <name type="scientific">Tunturiibacter lichenicola</name>
    <dbReference type="NCBI Taxonomy" id="2051959"/>
    <lineage>
        <taxon>Bacteria</taxon>
        <taxon>Pseudomonadati</taxon>
        <taxon>Acidobacteriota</taxon>
        <taxon>Terriglobia</taxon>
        <taxon>Terriglobales</taxon>
        <taxon>Acidobacteriaceae</taxon>
        <taxon>Tunturiibacter</taxon>
    </lineage>
</organism>
<evidence type="ECO:0000313" key="2">
    <source>
        <dbReference type="EMBL" id="NYF88732.1"/>
    </source>
</evidence>
<proteinExistence type="predicted"/>
<dbReference type="EMBL" id="JACCCU010000001">
    <property type="protein sequence ID" value="NYF88732.1"/>
    <property type="molecule type" value="Genomic_DNA"/>
</dbReference>
<dbReference type="InterPro" id="IPR051532">
    <property type="entry name" value="Ester_Hydrolysis_Enzymes"/>
</dbReference>
<dbReference type="AlphaFoldDB" id="A0A852VGR3"/>
<dbReference type="CDD" id="cd01834">
    <property type="entry name" value="SGNH_hydrolase_like_2"/>
    <property type="match status" value="1"/>
</dbReference>
<dbReference type="PANTHER" id="PTHR30383">
    <property type="entry name" value="THIOESTERASE 1/PROTEASE 1/LYSOPHOSPHOLIPASE L1"/>
    <property type="match status" value="1"/>
</dbReference>
<dbReference type="Pfam" id="PF13472">
    <property type="entry name" value="Lipase_GDSL_2"/>
    <property type="match status" value="1"/>
</dbReference>
<dbReference type="InterPro" id="IPR036514">
    <property type="entry name" value="SGNH_hydro_sf"/>
</dbReference>
<dbReference type="Gene3D" id="3.40.50.1110">
    <property type="entry name" value="SGNH hydrolase"/>
    <property type="match status" value="1"/>
</dbReference>
<dbReference type="SUPFAM" id="SSF52266">
    <property type="entry name" value="SGNH hydrolase"/>
    <property type="match status" value="1"/>
</dbReference>
<feature type="domain" description="SGNH hydrolase-type esterase" evidence="1">
    <location>
        <begin position="19"/>
        <end position="205"/>
    </location>
</feature>
<gene>
    <name evidence="2" type="ORF">HDF08_000799</name>
</gene>
<name>A0A852VGR3_9BACT</name>
<dbReference type="Proteomes" id="UP000564385">
    <property type="component" value="Unassembled WGS sequence"/>
</dbReference>
<dbReference type="GO" id="GO:0004622">
    <property type="term" value="F:phosphatidylcholine lysophospholipase activity"/>
    <property type="evidence" value="ECO:0007669"/>
    <property type="project" value="TreeGrafter"/>
</dbReference>
<protein>
    <submittedName>
        <fullName evidence="2">Lysophospholipase L1-like esterase</fullName>
    </submittedName>
</protein>
<accession>A0A852VGR3</accession>
<evidence type="ECO:0000259" key="1">
    <source>
        <dbReference type="Pfam" id="PF13472"/>
    </source>
</evidence>